<keyword evidence="2" id="KW-0969">Cilium</keyword>
<evidence type="ECO:0000313" key="3">
    <source>
        <dbReference type="Proteomes" id="UP000245998"/>
    </source>
</evidence>
<protein>
    <submittedName>
        <fullName evidence="2">Flagellar protein</fullName>
    </submittedName>
</protein>
<gene>
    <name evidence="2" type="ORF">DCC39_01050</name>
</gene>
<dbReference type="AlphaFoldDB" id="A0A2U1K7T8"/>
<evidence type="ECO:0000313" key="2">
    <source>
        <dbReference type="EMBL" id="PWA13590.1"/>
    </source>
</evidence>
<name>A0A2U1K7T8_9BACI</name>
<proteinExistence type="predicted"/>
<dbReference type="NCBIfam" id="TIGR02530">
    <property type="entry name" value="flg_new"/>
    <property type="match status" value="1"/>
</dbReference>
<evidence type="ECO:0000256" key="1">
    <source>
        <dbReference type="SAM" id="MobiDB-lite"/>
    </source>
</evidence>
<feature type="region of interest" description="Disordered" evidence="1">
    <location>
        <begin position="1"/>
        <end position="20"/>
    </location>
</feature>
<comment type="caution">
    <text evidence="2">The sequence shown here is derived from an EMBL/GenBank/DDBJ whole genome shotgun (WGS) entry which is preliminary data.</text>
</comment>
<keyword evidence="3" id="KW-1185">Reference proteome</keyword>
<dbReference type="Pfam" id="PF12611">
    <property type="entry name" value="Flagellar_put"/>
    <property type="match status" value="1"/>
</dbReference>
<organism evidence="2 3">
    <name type="scientific">Pueribacillus theae</name>
    <dbReference type="NCBI Taxonomy" id="2171751"/>
    <lineage>
        <taxon>Bacteria</taxon>
        <taxon>Bacillati</taxon>
        <taxon>Bacillota</taxon>
        <taxon>Bacilli</taxon>
        <taxon>Bacillales</taxon>
        <taxon>Bacillaceae</taxon>
        <taxon>Pueribacillus</taxon>
    </lineage>
</organism>
<dbReference type="InterPro" id="IPR013367">
    <property type="entry name" value="Flagellar_put"/>
</dbReference>
<dbReference type="Proteomes" id="UP000245998">
    <property type="component" value="Unassembled WGS sequence"/>
</dbReference>
<feature type="compositionally biased region" description="Polar residues" evidence="1">
    <location>
        <begin position="10"/>
        <end position="20"/>
    </location>
</feature>
<keyword evidence="2" id="KW-0282">Flagellum</keyword>
<keyword evidence="2" id="KW-0966">Cell projection</keyword>
<dbReference type="EMBL" id="QCZG01000001">
    <property type="protein sequence ID" value="PWA13590.1"/>
    <property type="molecule type" value="Genomic_DNA"/>
</dbReference>
<sequence>MQPSDAHHQATGNKTNNNNFKELFKTELTNETNLKVSKHAETRFQQRGISLSNEVWKKVENAVDHARTKGVTEALVLTKEAALVVSTKNKLVITALDRKSAEEQIFTNINGTILIEK</sequence>
<reference evidence="2 3" key="1">
    <citation type="submission" date="2018-04" db="EMBL/GenBank/DDBJ databases">
        <title>Camelliibacillus theae gen. nov., sp. nov., isolated from Pu'er tea.</title>
        <authorList>
            <person name="Niu L."/>
        </authorList>
    </citation>
    <scope>NUCLEOTIDE SEQUENCE [LARGE SCALE GENOMIC DNA]</scope>
    <source>
        <strain evidence="2 3">T8</strain>
    </source>
</reference>
<dbReference type="OrthoDB" id="165650at2"/>
<accession>A0A2U1K7T8</accession>